<proteinExistence type="predicted"/>
<evidence type="ECO:0000256" key="1">
    <source>
        <dbReference type="SAM" id="MobiDB-lite"/>
    </source>
</evidence>
<reference evidence="3" key="1">
    <citation type="submission" date="2023-01" db="EMBL/GenBank/DDBJ databases">
        <title>Key to firefly adult light organ development and bioluminescence: homeobox transcription factors regulate luciferase expression and transportation to peroxisome.</title>
        <authorList>
            <person name="Fu X."/>
        </authorList>
    </citation>
    <scope>NUCLEOTIDE SEQUENCE [LARGE SCALE GENOMIC DNA]</scope>
</reference>
<keyword evidence="3" id="KW-1185">Reference proteome</keyword>
<sequence length="235" mass="26936">MNMSTGEMNAEQPNVLKENVNVLNTPSCSGLKKHVKIKITPEVVRPYPKVKPKETKTKRKPGKSRIYTDTPEKQRLEEIENKKSLKIKKVVRKIYTSNEIVSTPKNTKKAPIKKPRLQEINLTSSESDISLNDNSDDDISDELESIKDFDGDKLKNEDFILVRFPVKHTMIHFVEQILSSVSDATYRVKFLRRKRLSTTFYFPNIEDITSVDSDDILAKLTTPLRSGTARTSSYF</sequence>
<comment type="caution">
    <text evidence="2">The sequence shown here is derived from an EMBL/GenBank/DDBJ whole genome shotgun (WGS) entry which is preliminary data.</text>
</comment>
<dbReference type="EMBL" id="JARPUR010000002">
    <property type="protein sequence ID" value="KAK4882219.1"/>
    <property type="molecule type" value="Genomic_DNA"/>
</dbReference>
<dbReference type="Proteomes" id="UP001353858">
    <property type="component" value="Unassembled WGS sequence"/>
</dbReference>
<gene>
    <name evidence="2" type="ORF">RN001_005538</name>
</gene>
<dbReference type="AlphaFoldDB" id="A0AAN7PCJ0"/>
<feature type="region of interest" description="Disordered" evidence="1">
    <location>
        <begin position="48"/>
        <end position="71"/>
    </location>
</feature>
<protein>
    <submittedName>
        <fullName evidence="2">Uncharacterized protein</fullName>
    </submittedName>
</protein>
<evidence type="ECO:0000313" key="3">
    <source>
        <dbReference type="Proteomes" id="UP001353858"/>
    </source>
</evidence>
<evidence type="ECO:0000313" key="2">
    <source>
        <dbReference type="EMBL" id="KAK4882219.1"/>
    </source>
</evidence>
<name>A0AAN7PCJ0_9COLE</name>
<organism evidence="2 3">
    <name type="scientific">Aquatica leii</name>
    <dbReference type="NCBI Taxonomy" id="1421715"/>
    <lineage>
        <taxon>Eukaryota</taxon>
        <taxon>Metazoa</taxon>
        <taxon>Ecdysozoa</taxon>
        <taxon>Arthropoda</taxon>
        <taxon>Hexapoda</taxon>
        <taxon>Insecta</taxon>
        <taxon>Pterygota</taxon>
        <taxon>Neoptera</taxon>
        <taxon>Endopterygota</taxon>
        <taxon>Coleoptera</taxon>
        <taxon>Polyphaga</taxon>
        <taxon>Elateriformia</taxon>
        <taxon>Elateroidea</taxon>
        <taxon>Lampyridae</taxon>
        <taxon>Luciolinae</taxon>
        <taxon>Aquatica</taxon>
    </lineage>
</organism>
<accession>A0AAN7PCJ0</accession>